<dbReference type="EMBL" id="NOWI01000007">
    <property type="protein sequence ID" value="RFT43613.1"/>
    <property type="molecule type" value="Genomic_DNA"/>
</dbReference>
<evidence type="ECO:0000313" key="4">
    <source>
        <dbReference type="EMBL" id="RFT43613.1"/>
    </source>
</evidence>
<evidence type="ECO:0000259" key="3">
    <source>
        <dbReference type="Pfam" id="PF00496"/>
    </source>
</evidence>
<organism evidence="4 5">
    <name type="scientific">Cutibacterium avidum</name>
    <dbReference type="NCBI Taxonomy" id="33010"/>
    <lineage>
        <taxon>Bacteria</taxon>
        <taxon>Bacillati</taxon>
        <taxon>Actinomycetota</taxon>
        <taxon>Actinomycetes</taxon>
        <taxon>Propionibacteriales</taxon>
        <taxon>Propionibacteriaceae</taxon>
        <taxon>Cutibacterium</taxon>
    </lineage>
</organism>
<dbReference type="PROSITE" id="PS51257">
    <property type="entry name" value="PROKAR_LIPOPROTEIN"/>
    <property type="match status" value="1"/>
</dbReference>
<dbReference type="GO" id="GO:1904680">
    <property type="term" value="F:peptide transmembrane transporter activity"/>
    <property type="evidence" value="ECO:0007669"/>
    <property type="project" value="TreeGrafter"/>
</dbReference>
<feature type="domain" description="Solute-binding protein family 5" evidence="3">
    <location>
        <begin position="95"/>
        <end position="477"/>
    </location>
</feature>
<dbReference type="InterPro" id="IPR000914">
    <property type="entry name" value="SBP_5_dom"/>
</dbReference>
<feature type="signal peptide" evidence="2">
    <location>
        <begin position="1"/>
        <end position="22"/>
    </location>
</feature>
<dbReference type="PANTHER" id="PTHR30290">
    <property type="entry name" value="PERIPLASMIC BINDING COMPONENT OF ABC TRANSPORTER"/>
    <property type="match status" value="1"/>
</dbReference>
<dbReference type="Pfam" id="PF00496">
    <property type="entry name" value="SBP_bac_5"/>
    <property type="match status" value="1"/>
</dbReference>
<dbReference type="SUPFAM" id="SSF53850">
    <property type="entry name" value="Periplasmic binding protein-like II"/>
    <property type="match status" value="1"/>
</dbReference>
<dbReference type="InterPro" id="IPR030678">
    <property type="entry name" value="Peptide/Ni-bd"/>
</dbReference>
<keyword evidence="2" id="KW-0732">Signal</keyword>
<dbReference type="Proteomes" id="UP000259211">
    <property type="component" value="Unassembled WGS sequence"/>
</dbReference>
<proteinExistence type="predicted"/>
<protein>
    <submittedName>
        <fullName evidence="4">Peptide ABC transporter substrate-binding protein</fullName>
    </submittedName>
</protein>
<feature type="compositionally biased region" description="Polar residues" evidence="1">
    <location>
        <begin position="59"/>
        <end position="70"/>
    </location>
</feature>
<dbReference type="Gene3D" id="3.10.105.10">
    <property type="entry name" value="Dipeptide-binding Protein, Domain 3"/>
    <property type="match status" value="1"/>
</dbReference>
<dbReference type="Gene3D" id="3.40.190.10">
    <property type="entry name" value="Periplasmic binding protein-like II"/>
    <property type="match status" value="1"/>
</dbReference>
<accession>A0A3E2DF65</accession>
<name>A0A3E2DF65_9ACTN</name>
<dbReference type="CDD" id="cd00995">
    <property type="entry name" value="PBP2_NikA_DppA_OppA_like"/>
    <property type="match status" value="1"/>
</dbReference>
<evidence type="ECO:0000313" key="5">
    <source>
        <dbReference type="Proteomes" id="UP000259211"/>
    </source>
</evidence>
<gene>
    <name evidence="4" type="ORF">CHT91_08425</name>
</gene>
<sequence length="555" mass="60699">MRRMSPLIALSLAGLMALSACGEDVAAKDDSAAGSSATGGSNNSAPAKDGGSITVRGCTPQNPLIPSNTNETCGGNVLDAVTARLIHYNSDTAKPEMDIAESIETKDNQNFTVKIKPGYKFSDGTEVKAKNFVDGWNWAAYGPNAQQSGYFFEPIEGYADEQCDDEACKTKPKSTTMSGLKVVDDHTFTIKTTEKVSNLEVRLGYTAFAPLPDAFLKDPTAKKWEKMPISAGPYKVTENTATAITVSKNDHYAGKYKGHVDKVTFKIYNDASPAYNDTVANHLDVNDLIPTDQLTNDQWKNDLANRWGIRQSGVTQTLTYSGKDKQLADNKDLVKALAMDIDRETITKQIFASSRTPADGWVSPVVDGYKKDQCGEMCKYDKDKALELYKKSGGYKGVLTIAVNGDGDHKAWSQAICNGWKNDLGLKCQLKVTPDFKTLRDMVNKRSVDGFFRTGWQMDYPSIENFLTPMYATGASSNDNDYSNKAFDAKLKEAAAATDSRQANKLYQEAEKMLADTPPTVPLWTTSIPFAWSDKVANVKLTPFGSIDLQSVSVK</sequence>
<comment type="caution">
    <text evidence="4">The sequence shown here is derived from an EMBL/GenBank/DDBJ whole genome shotgun (WGS) entry which is preliminary data.</text>
</comment>
<dbReference type="PANTHER" id="PTHR30290:SF83">
    <property type="entry name" value="ABC TRANSPORTER SUBSTRATE-BINDING PROTEIN"/>
    <property type="match status" value="1"/>
</dbReference>
<dbReference type="AlphaFoldDB" id="A0A3E2DF65"/>
<reference evidence="4 5" key="1">
    <citation type="submission" date="2017-07" db="EMBL/GenBank/DDBJ databases">
        <authorList>
            <person name="Sun Z.S."/>
            <person name="Albrecht U."/>
            <person name="Echele G."/>
            <person name="Lee C.C."/>
        </authorList>
    </citation>
    <scope>NUCLEOTIDE SEQUENCE [LARGE SCALE GENOMIC DNA]</scope>
    <source>
        <strain evidence="4 5">P16-029</strain>
    </source>
</reference>
<feature type="region of interest" description="Disordered" evidence="1">
    <location>
        <begin position="30"/>
        <end position="70"/>
    </location>
</feature>
<feature type="chain" id="PRO_5039318372" evidence="2">
    <location>
        <begin position="23"/>
        <end position="555"/>
    </location>
</feature>
<dbReference type="PIRSF" id="PIRSF002741">
    <property type="entry name" value="MppA"/>
    <property type="match status" value="1"/>
</dbReference>
<dbReference type="GO" id="GO:0015833">
    <property type="term" value="P:peptide transport"/>
    <property type="evidence" value="ECO:0007669"/>
    <property type="project" value="TreeGrafter"/>
</dbReference>
<dbReference type="InterPro" id="IPR039424">
    <property type="entry name" value="SBP_5"/>
</dbReference>
<dbReference type="GO" id="GO:0043190">
    <property type="term" value="C:ATP-binding cassette (ABC) transporter complex"/>
    <property type="evidence" value="ECO:0007669"/>
    <property type="project" value="InterPro"/>
</dbReference>
<evidence type="ECO:0000256" key="1">
    <source>
        <dbReference type="SAM" id="MobiDB-lite"/>
    </source>
</evidence>
<evidence type="ECO:0000256" key="2">
    <source>
        <dbReference type="SAM" id="SignalP"/>
    </source>
</evidence>
<dbReference type="GO" id="GO:0042597">
    <property type="term" value="C:periplasmic space"/>
    <property type="evidence" value="ECO:0007669"/>
    <property type="project" value="UniProtKB-ARBA"/>
</dbReference>
<dbReference type="RefSeq" id="WP_117189475.1">
    <property type="nucleotide sequence ID" value="NZ_NOWI01000007.1"/>
</dbReference>
<dbReference type="Gene3D" id="3.90.76.10">
    <property type="entry name" value="Dipeptide-binding Protein, Domain 1"/>
    <property type="match status" value="1"/>
</dbReference>
<feature type="compositionally biased region" description="Low complexity" evidence="1">
    <location>
        <begin position="32"/>
        <end position="47"/>
    </location>
</feature>